<keyword evidence="3 10" id="KW-0812">Transmembrane</keyword>
<dbReference type="RefSeq" id="WP_344541163.1">
    <property type="nucleotide sequence ID" value="NZ_BAAATD010000003.1"/>
</dbReference>
<evidence type="ECO:0000256" key="3">
    <source>
        <dbReference type="ARBA" id="ARBA00022692"/>
    </source>
</evidence>
<keyword evidence="5 10" id="KW-0472">Membrane</keyword>
<name>A0ABP6C075_9ACTN</name>
<dbReference type="HAMAP" id="MF_00454">
    <property type="entry name" value="FluC"/>
    <property type="match status" value="1"/>
</dbReference>
<dbReference type="EMBL" id="BAAATD010000003">
    <property type="protein sequence ID" value="GAA2593909.1"/>
    <property type="molecule type" value="Genomic_DNA"/>
</dbReference>
<evidence type="ECO:0000256" key="2">
    <source>
        <dbReference type="ARBA" id="ARBA00022475"/>
    </source>
</evidence>
<sequence>MTLLLVFAGGAVGAPARYVLDRMVTRWVGGVFPWGTLVVNVLGSVILGVLAGAGVAGPVSSLAGTGFCGAFTTFSTFGYETVRLVKLGEVPAAGRYAVGSLVVGVGAAALAYAVAAALTR</sequence>
<feature type="binding site" evidence="10">
    <location>
        <position position="72"/>
    </location>
    <ligand>
        <name>Na(+)</name>
        <dbReference type="ChEBI" id="CHEBI:29101"/>
        <note>structural</note>
    </ligand>
</feature>
<dbReference type="Proteomes" id="UP001501509">
    <property type="component" value="Unassembled WGS sequence"/>
</dbReference>
<evidence type="ECO:0000313" key="12">
    <source>
        <dbReference type="Proteomes" id="UP001501509"/>
    </source>
</evidence>
<keyword evidence="2 10" id="KW-1003">Cell membrane</keyword>
<evidence type="ECO:0000313" key="11">
    <source>
        <dbReference type="EMBL" id="GAA2593909.1"/>
    </source>
</evidence>
<comment type="activity regulation">
    <text evidence="10">Na(+) is not transported, but it plays an essential structural role and its presence is essential for fluoride channel function.</text>
</comment>
<accession>A0ABP6C075</accession>
<comment type="similarity">
    <text evidence="7 10">Belongs to the fluoride channel Fluc/FEX (TC 1.A.43) family.</text>
</comment>
<comment type="catalytic activity">
    <reaction evidence="8">
        <text>fluoride(in) = fluoride(out)</text>
        <dbReference type="Rhea" id="RHEA:76159"/>
        <dbReference type="ChEBI" id="CHEBI:17051"/>
    </reaction>
    <physiologicalReaction direction="left-to-right" evidence="8">
        <dbReference type="Rhea" id="RHEA:76160"/>
    </physiologicalReaction>
</comment>
<keyword evidence="4 10" id="KW-1133">Transmembrane helix</keyword>
<feature type="transmembrane region" description="Helical" evidence="10">
    <location>
        <begin position="59"/>
        <end position="77"/>
    </location>
</feature>
<gene>
    <name evidence="10" type="primary">fluC</name>
    <name evidence="10" type="synonym">crcB</name>
    <name evidence="11" type="ORF">GCM10010411_28830</name>
</gene>
<evidence type="ECO:0000256" key="6">
    <source>
        <dbReference type="ARBA" id="ARBA00023303"/>
    </source>
</evidence>
<evidence type="ECO:0000256" key="5">
    <source>
        <dbReference type="ARBA" id="ARBA00023136"/>
    </source>
</evidence>
<proteinExistence type="inferred from homology"/>
<evidence type="ECO:0000256" key="10">
    <source>
        <dbReference type="HAMAP-Rule" id="MF_00454"/>
    </source>
</evidence>
<keyword evidence="10" id="KW-0915">Sodium</keyword>
<comment type="subcellular location">
    <subcellularLocation>
        <location evidence="1 10">Cell membrane</location>
        <topology evidence="1 10">Multi-pass membrane protein</topology>
    </subcellularLocation>
</comment>
<keyword evidence="10" id="KW-0813">Transport</keyword>
<dbReference type="NCBIfam" id="TIGR00494">
    <property type="entry name" value="crcB"/>
    <property type="match status" value="1"/>
</dbReference>
<dbReference type="InterPro" id="IPR003691">
    <property type="entry name" value="FluC"/>
</dbReference>
<keyword evidence="10" id="KW-0406">Ion transport</keyword>
<evidence type="ECO:0000256" key="4">
    <source>
        <dbReference type="ARBA" id="ARBA00022989"/>
    </source>
</evidence>
<reference evidence="12" key="1">
    <citation type="journal article" date="2019" name="Int. J. Syst. Evol. Microbiol.">
        <title>The Global Catalogue of Microorganisms (GCM) 10K type strain sequencing project: providing services to taxonomists for standard genome sequencing and annotation.</title>
        <authorList>
            <consortium name="The Broad Institute Genomics Platform"/>
            <consortium name="The Broad Institute Genome Sequencing Center for Infectious Disease"/>
            <person name="Wu L."/>
            <person name="Ma J."/>
        </authorList>
    </citation>
    <scope>NUCLEOTIDE SEQUENCE [LARGE SCALE GENOMIC DNA]</scope>
    <source>
        <strain evidence="12">JCM 6833</strain>
    </source>
</reference>
<evidence type="ECO:0000256" key="9">
    <source>
        <dbReference type="ARBA" id="ARBA00049940"/>
    </source>
</evidence>
<comment type="function">
    <text evidence="9 10">Fluoride-specific ion channel. Important for reducing fluoride concentration in the cell, thus reducing its toxicity.</text>
</comment>
<comment type="caution">
    <text evidence="11">The sequence shown here is derived from an EMBL/GenBank/DDBJ whole genome shotgun (WGS) entry which is preliminary data.</text>
</comment>
<evidence type="ECO:0000256" key="1">
    <source>
        <dbReference type="ARBA" id="ARBA00004651"/>
    </source>
</evidence>
<evidence type="ECO:0000256" key="8">
    <source>
        <dbReference type="ARBA" id="ARBA00035585"/>
    </source>
</evidence>
<dbReference type="PANTHER" id="PTHR28259:SF1">
    <property type="entry name" value="FLUORIDE EXPORT PROTEIN 1-RELATED"/>
    <property type="match status" value="1"/>
</dbReference>
<dbReference type="Pfam" id="PF02537">
    <property type="entry name" value="CRCB"/>
    <property type="match status" value="1"/>
</dbReference>
<feature type="transmembrane region" description="Helical" evidence="10">
    <location>
        <begin position="32"/>
        <end position="52"/>
    </location>
</feature>
<organism evidence="11 12">
    <name type="scientific">Actinomadura fulvescens</name>
    <dbReference type="NCBI Taxonomy" id="46160"/>
    <lineage>
        <taxon>Bacteria</taxon>
        <taxon>Bacillati</taxon>
        <taxon>Actinomycetota</taxon>
        <taxon>Actinomycetes</taxon>
        <taxon>Streptosporangiales</taxon>
        <taxon>Thermomonosporaceae</taxon>
        <taxon>Actinomadura</taxon>
    </lineage>
</organism>
<keyword evidence="12" id="KW-1185">Reference proteome</keyword>
<feature type="binding site" evidence="10">
    <location>
        <position position="69"/>
    </location>
    <ligand>
        <name>Na(+)</name>
        <dbReference type="ChEBI" id="CHEBI:29101"/>
        <note>structural</note>
    </ligand>
</feature>
<evidence type="ECO:0000256" key="7">
    <source>
        <dbReference type="ARBA" id="ARBA00035120"/>
    </source>
</evidence>
<dbReference type="PANTHER" id="PTHR28259">
    <property type="entry name" value="FLUORIDE EXPORT PROTEIN 1-RELATED"/>
    <property type="match status" value="1"/>
</dbReference>
<keyword evidence="6 10" id="KW-0407">Ion channel</keyword>
<protein>
    <recommendedName>
        <fullName evidence="10">Fluoride-specific ion channel FluC</fullName>
    </recommendedName>
</protein>
<keyword evidence="10" id="KW-0479">Metal-binding</keyword>
<feature type="transmembrane region" description="Helical" evidence="10">
    <location>
        <begin position="97"/>
        <end position="118"/>
    </location>
</feature>